<dbReference type="GeneID" id="100767307"/>
<keyword evidence="6 12" id="KW-1133">Transmembrane helix</keyword>
<evidence type="ECO:0000313" key="15">
    <source>
        <dbReference type="Proteomes" id="UP001108280"/>
    </source>
</evidence>
<proteinExistence type="predicted"/>
<dbReference type="PANTHER" id="PTHR11738">
    <property type="entry name" value="MHC CLASS I NK CELL RECEPTOR"/>
    <property type="match status" value="1"/>
</dbReference>
<keyword evidence="5" id="KW-0677">Repeat</keyword>
<evidence type="ECO:0000256" key="13">
    <source>
        <dbReference type="SAM" id="SignalP"/>
    </source>
</evidence>
<keyword evidence="7 12" id="KW-0472">Membrane</keyword>
<dbReference type="GO" id="GO:0005886">
    <property type="term" value="C:plasma membrane"/>
    <property type="evidence" value="ECO:0007669"/>
    <property type="project" value="UniProtKB-SubCell"/>
</dbReference>
<dbReference type="InterPro" id="IPR050412">
    <property type="entry name" value="Ig-like_Receptors_ImmuneReg"/>
</dbReference>
<feature type="domain" description="Ig-like" evidence="14">
    <location>
        <begin position="124"/>
        <end position="197"/>
    </location>
</feature>
<dbReference type="GO" id="GO:0002764">
    <property type="term" value="P:immune response-regulating signaling pathway"/>
    <property type="evidence" value="ECO:0007669"/>
    <property type="project" value="TreeGrafter"/>
</dbReference>
<evidence type="ECO:0000256" key="5">
    <source>
        <dbReference type="ARBA" id="ARBA00022737"/>
    </source>
</evidence>
<keyword evidence="15" id="KW-1185">Reference proteome</keyword>
<comment type="subcellular location">
    <subcellularLocation>
        <location evidence="1">Cell membrane</location>
        <topology evidence="1">Single-pass membrane protein</topology>
    </subcellularLocation>
</comment>
<dbReference type="RefSeq" id="XP_035305109.1">
    <property type="nucleotide sequence ID" value="XM_035449218.1"/>
</dbReference>
<dbReference type="CDD" id="cd16843">
    <property type="entry name" value="IgC2_D1_D2_LILR_KIR_like"/>
    <property type="match status" value="1"/>
</dbReference>
<evidence type="ECO:0000256" key="8">
    <source>
        <dbReference type="ARBA" id="ARBA00023157"/>
    </source>
</evidence>
<keyword evidence="4 13" id="KW-0732">Signal</keyword>
<dbReference type="Pfam" id="PF13927">
    <property type="entry name" value="Ig_3"/>
    <property type="match status" value="1"/>
</dbReference>
<keyword evidence="8" id="KW-1015">Disulfide bond</keyword>
<feature type="region of interest" description="Disordered" evidence="11">
    <location>
        <begin position="686"/>
        <end position="843"/>
    </location>
</feature>
<name>A0A9J7K1L7_CRIGR</name>
<evidence type="ECO:0000256" key="11">
    <source>
        <dbReference type="SAM" id="MobiDB-lite"/>
    </source>
</evidence>
<sequence length="843" mass="93035">MTVSFTALLCLGLTLGHGTPVLAGTLLKPNLTVQPDSVVSEQTTVTFLCEGKTGAQGYRLYTITNQYLTYRETIPNTENRADFSISKIGPQDAGQYNCQYWTHDGLSQYSDTLELVVTGAYSKPSLSAHPSPVVTEGGNVTLQCVSRQQSCKFFLINEGPQKVFWTRQSKYNYSTRRYQAQLRVDALTSSQRWTFRCYSFESNRPQVWSEPSDPLELLVSGTLHKPTIKAEPGPVIALGSAVTIWCQGTLDAEMYVLHKEGSQKPWGTQSPEEPGKRAKFSIPYVTQQHGGQYRCYCYSSAGWTERSDTLEIVVTGMYNSKPSLSALPSPVVTSGGNVTLQCVSRVRYDKLILTKEDEKFSSSLDSQHINYRGHYKVTFSMGPVTPVHRGTFRCYGYLKDTPQLWSVPSDPLKIYISGLSKKPSLLTHQGHILDPGKSLTLQCCSDYDRFGLYKVGGADFTQHYGQRTQGNFSSANFTLGYVSSSTAGQYRCYGAHNQSSEWSSSSDSLDIMITGKLPDSPFLSVKPNSTVRSGDNVTLLCQSAYTTDTFILSKEGAAHQPQRMKSKFQDWKSQAEFSMTAVTSALSGTYRCYRSQDSSPYLLSHASGPVELSVSGPIGSSSPPPSSPLPTAGLEMYLKALIGVSVAFILLLSILIFLLLRRRRQGKFRKDGECIVAQKETELQLPAGAAEPVTRDRGRQKRSNPAAATQEEILYASVEDMKPEDGVNLDSLRPPEEEPQQQTYAQVKDSRLRRAEAVLPSVRSREVPETKEEQAEEGRETDTQAAESEDPQDVVYAQLWSRSLRQGTAAPPPSQAAEAPEEPTVYAALAVTRPGPVPNKEEQ</sequence>
<evidence type="ECO:0000256" key="7">
    <source>
        <dbReference type="ARBA" id="ARBA00023136"/>
    </source>
</evidence>
<gene>
    <name evidence="16" type="primary">LOC100767307</name>
</gene>
<evidence type="ECO:0000256" key="10">
    <source>
        <dbReference type="ARBA" id="ARBA00023319"/>
    </source>
</evidence>
<dbReference type="Gene3D" id="2.60.40.10">
    <property type="entry name" value="Immunoglobulins"/>
    <property type="match status" value="6"/>
</dbReference>
<keyword evidence="3 12" id="KW-0812">Transmembrane</keyword>
<accession>A0A9J7K1L7</accession>
<dbReference type="FunFam" id="2.60.40.10:FF:000049">
    <property type="entry name" value="Leukocyte immunoglobulin-like receptor subfamily B member 1"/>
    <property type="match status" value="6"/>
</dbReference>
<feature type="chain" id="PRO_5039942969" evidence="13">
    <location>
        <begin position="19"/>
        <end position="843"/>
    </location>
</feature>
<evidence type="ECO:0000256" key="12">
    <source>
        <dbReference type="SAM" id="Phobius"/>
    </source>
</evidence>
<evidence type="ECO:0000259" key="14">
    <source>
        <dbReference type="PROSITE" id="PS50835"/>
    </source>
</evidence>
<keyword evidence="2" id="KW-1003">Cell membrane</keyword>
<dbReference type="InterPro" id="IPR007110">
    <property type="entry name" value="Ig-like_dom"/>
</dbReference>
<reference evidence="15" key="2">
    <citation type="journal article" date="2020" name="Biotechnol. Bioeng.">
        <title>Chromosome-scale scaffolds for the Chinese hamster reference genome assembly to facilitate the study of the CHO epigenome.</title>
        <authorList>
            <person name="Hilliard W."/>
            <person name="MacDonald M."/>
            <person name="Lee K.H."/>
        </authorList>
    </citation>
    <scope>NUCLEOTIDE SEQUENCE [LARGE SCALE GENOMIC DNA]</scope>
    <source>
        <strain evidence="15">17A/GY</strain>
    </source>
</reference>
<dbReference type="PANTHER" id="PTHR11738:SF179">
    <property type="entry name" value="LEUKOCYTE IMMUNOGLOBULIN-LIKE RECEPTOR SUBFAMILY A MEMBER 5"/>
    <property type="match status" value="1"/>
</dbReference>
<dbReference type="InterPro" id="IPR003598">
    <property type="entry name" value="Ig_sub2"/>
</dbReference>
<evidence type="ECO:0000256" key="9">
    <source>
        <dbReference type="ARBA" id="ARBA00023180"/>
    </source>
</evidence>
<organism evidence="15 16">
    <name type="scientific">Cricetulus griseus</name>
    <name type="common">Chinese hamster</name>
    <name type="synonym">Cricetulus barabensis griseus</name>
    <dbReference type="NCBI Taxonomy" id="10029"/>
    <lineage>
        <taxon>Eukaryota</taxon>
        <taxon>Metazoa</taxon>
        <taxon>Chordata</taxon>
        <taxon>Craniata</taxon>
        <taxon>Vertebrata</taxon>
        <taxon>Euteleostomi</taxon>
        <taxon>Mammalia</taxon>
        <taxon>Eutheria</taxon>
        <taxon>Euarchontoglires</taxon>
        <taxon>Glires</taxon>
        <taxon>Rodentia</taxon>
        <taxon>Myomorpha</taxon>
        <taxon>Muroidea</taxon>
        <taxon>Cricetidae</taxon>
        <taxon>Cricetinae</taxon>
        <taxon>Cricetulus</taxon>
    </lineage>
</organism>
<reference evidence="16" key="3">
    <citation type="submission" date="2025-08" db="UniProtKB">
        <authorList>
            <consortium name="RefSeq"/>
        </authorList>
    </citation>
    <scope>IDENTIFICATION</scope>
    <source>
        <strain evidence="16">17A/GY</strain>
        <tissue evidence="16">Liver</tissue>
    </source>
</reference>
<reference evidence="15" key="1">
    <citation type="journal article" date="2018" name="Biotechnol. Bioeng.">
        <title>A reference genome of the Chinese hamster based on a hybrid assembly strategy.</title>
        <authorList>
            <person name="Rupp O."/>
            <person name="MacDonald M.L."/>
            <person name="Li S."/>
            <person name="Dhiman H."/>
            <person name="Polson S."/>
            <person name="Griep S."/>
            <person name="Heffner K."/>
            <person name="Hernandez I."/>
            <person name="Brinkrolf K."/>
            <person name="Jadhav V."/>
            <person name="Samoudi M."/>
            <person name="Hao H."/>
            <person name="Kingham B."/>
            <person name="Goesmann A."/>
            <person name="Betenbaugh M.J."/>
            <person name="Lewis N.E."/>
            <person name="Borth N."/>
            <person name="Lee K.H."/>
        </authorList>
    </citation>
    <scope>NUCLEOTIDE SEQUENCE [LARGE SCALE GENOMIC DNA]</scope>
    <source>
        <strain evidence="15">17A/GY</strain>
    </source>
</reference>
<dbReference type="SMART" id="SM00408">
    <property type="entry name" value="IGc2"/>
    <property type="match status" value="5"/>
</dbReference>
<evidence type="ECO:0000256" key="2">
    <source>
        <dbReference type="ARBA" id="ARBA00022475"/>
    </source>
</evidence>
<dbReference type="InterPro" id="IPR013783">
    <property type="entry name" value="Ig-like_fold"/>
</dbReference>
<feature type="compositionally biased region" description="Basic and acidic residues" evidence="11">
    <location>
        <begin position="763"/>
        <end position="782"/>
    </location>
</feature>
<dbReference type="AlphaFoldDB" id="A0A9J7K1L7"/>
<dbReference type="SUPFAM" id="SSF48726">
    <property type="entry name" value="Immunoglobulin"/>
    <property type="match status" value="6"/>
</dbReference>
<dbReference type="GO" id="GO:0032396">
    <property type="term" value="F:inhibitory MHC class I receptor activity"/>
    <property type="evidence" value="ECO:0007669"/>
    <property type="project" value="TreeGrafter"/>
</dbReference>
<dbReference type="SMART" id="SM00409">
    <property type="entry name" value="IG"/>
    <property type="match status" value="6"/>
</dbReference>
<feature type="domain" description="Ig-like" evidence="14">
    <location>
        <begin position="226"/>
        <end position="311"/>
    </location>
</feature>
<dbReference type="Pfam" id="PF13895">
    <property type="entry name" value="Ig_2"/>
    <property type="match status" value="2"/>
</dbReference>
<keyword evidence="10" id="KW-0393">Immunoglobulin domain</keyword>
<dbReference type="InterPro" id="IPR036179">
    <property type="entry name" value="Ig-like_dom_sf"/>
</dbReference>
<feature type="domain" description="Ig-like" evidence="14">
    <location>
        <begin position="521"/>
        <end position="615"/>
    </location>
</feature>
<dbReference type="InterPro" id="IPR003599">
    <property type="entry name" value="Ig_sub"/>
</dbReference>
<dbReference type="Proteomes" id="UP001108280">
    <property type="component" value="Chromosome 9"/>
</dbReference>
<evidence type="ECO:0000256" key="1">
    <source>
        <dbReference type="ARBA" id="ARBA00004162"/>
    </source>
</evidence>
<evidence type="ECO:0000256" key="6">
    <source>
        <dbReference type="ARBA" id="ARBA00022989"/>
    </source>
</evidence>
<feature type="signal peptide" evidence="13">
    <location>
        <begin position="1"/>
        <end position="18"/>
    </location>
</feature>
<dbReference type="OrthoDB" id="9427497at2759"/>
<evidence type="ECO:0000256" key="3">
    <source>
        <dbReference type="ARBA" id="ARBA00022692"/>
    </source>
</evidence>
<evidence type="ECO:0000313" key="16">
    <source>
        <dbReference type="RefSeq" id="XP_035305109.1"/>
    </source>
</evidence>
<dbReference type="GO" id="GO:0019221">
    <property type="term" value="P:cytokine-mediated signaling pathway"/>
    <property type="evidence" value="ECO:0007669"/>
    <property type="project" value="TreeGrafter"/>
</dbReference>
<dbReference type="PROSITE" id="PS50835">
    <property type="entry name" value="IG_LIKE"/>
    <property type="match status" value="3"/>
</dbReference>
<keyword evidence="9" id="KW-0325">Glycoprotein</keyword>
<feature type="transmembrane region" description="Helical" evidence="12">
    <location>
        <begin position="636"/>
        <end position="660"/>
    </location>
</feature>
<evidence type="ECO:0000256" key="4">
    <source>
        <dbReference type="ARBA" id="ARBA00022729"/>
    </source>
</evidence>
<protein>
    <submittedName>
        <fullName evidence="16">Leukocyte immunoglobulin-like receptor subfamily B member 3 isoform X3</fullName>
    </submittedName>
</protein>